<accession>A0A0R1YCB2</accession>
<dbReference type="GO" id="GO:0005829">
    <property type="term" value="C:cytosol"/>
    <property type="evidence" value="ECO:0007669"/>
    <property type="project" value="TreeGrafter"/>
</dbReference>
<dbReference type="OrthoDB" id="9800808at2"/>
<keyword evidence="5" id="KW-0067">ATP-binding</keyword>
<protein>
    <recommendedName>
        <fullName evidence="1">pyridoxal kinase</fullName>
        <ecNumber evidence="1">2.7.1.35</ecNumber>
    </recommendedName>
</protein>
<dbReference type="AlphaFoldDB" id="A0A0R1YCB2"/>
<evidence type="ECO:0000313" key="7">
    <source>
        <dbReference type="EMBL" id="KRM37483.1"/>
    </source>
</evidence>
<dbReference type="NCBIfam" id="NF005491">
    <property type="entry name" value="PRK07105.1"/>
    <property type="match status" value="1"/>
</dbReference>
<dbReference type="STRING" id="1423754.FC39_GL000132"/>
<organism evidence="7 8">
    <name type="scientific">Lactobacillus hamsteri DSM 5661 = JCM 6256</name>
    <dbReference type="NCBI Taxonomy" id="1423754"/>
    <lineage>
        <taxon>Bacteria</taxon>
        <taxon>Bacillati</taxon>
        <taxon>Bacillota</taxon>
        <taxon>Bacilli</taxon>
        <taxon>Lactobacillales</taxon>
        <taxon>Lactobacillaceae</taxon>
        <taxon>Lactobacillus</taxon>
    </lineage>
</organism>
<keyword evidence="3" id="KW-0547">Nucleotide-binding</keyword>
<sequence length="278" mass="30906">MTKNILISQDLSCVGQVSLEVALPIIAACGIKASVLPTAILSTHTGGYGNNTFLDLSNEMEKIIKHWQEININFDALYLGYLGSNALDFWNENIDNFVSKNQTVLLDPAMADHGKLYRGLDEDYVQRMQILAKKATILTPNMTEAQLLLSENPSNKDIFTIDEAVEMLHQLMKKYAVKHIVLTGIPMDDNTIGMVGTTNNQKPWSIVQAKLPGSYFGTGDMFASAFLSVLMTKHDLKKSTQIAAEFIEKAILATENQDPRLGPNYALALPWLMKQIKR</sequence>
<comment type="caution">
    <text evidence="7">The sequence shown here is derived from an EMBL/GenBank/DDBJ whole genome shotgun (WGS) entry which is preliminary data.</text>
</comment>
<dbReference type="GO" id="GO:0009443">
    <property type="term" value="P:pyridoxal 5'-phosphate salvage"/>
    <property type="evidence" value="ECO:0007669"/>
    <property type="project" value="InterPro"/>
</dbReference>
<dbReference type="Pfam" id="PF08543">
    <property type="entry name" value="Phos_pyr_kin"/>
    <property type="match status" value="1"/>
</dbReference>
<reference evidence="7 8" key="1">
    <citation type="journal article" date="2015" name="Genome Announc.">
        <title>Expanding the biotechnology potential of lactobacilli through comparative genomics of 213 strains and associated genera.</title>
        <authorList>
            <person name="Sun Z."/>
            <person name="Harris H.M."/>
            <person name="McCann A."/>
            <person name="Guo C."/>
            <person name="Argimon S."/>
            <person name="Zhang W."/>
            <person name="Yang X."/>
            <person name="Jeffery I.B."/>
            <person name="Cooney J.C."/>
            <person name="Kagawa T.F."/>
            <person name="Liu W."/>
            <person name="Song Y."/>
            <person name="Salvetti E."/>
            <person name="Wrobel A."/>
            <person name="Rasinkangas P."/>
            <person name="Parkhill J."/>
            <person name="Rea M.C."/>
            <person name="O'Sullivan O."/>
            <person name="Ritari J."/>
            <person name="Douillard F.P."/>
            <person name="Paul Ross R."/>
            <person name="Yang R."/>
            <person name="Briner A.E."/>
            <person name="Felis G.E."/>
            <person name="de Vos W.M."/>
            <person name="Barrangou R."/>
            <person name="Klaenhammer T.R."/>
            <person name="Caufield P.W."/>
            <person name="Cui Y."/>
            <person name="Zhang H."/>
            <person name="O'Toole P.W."/>
        </authorList>
    </citation>
    <scope>NUCLEOTIDE SEQUENCE [LARGE SCALE GENOMIC DNA]</scope>
    <source>
        <strain evidence="7 8">DSM 5661</strain>
    </source>
</reference>
<feature type="domain" description="Pyridoxamine kinase/Phosphomethylpyrimidine kinase" evidence="6">
    <location>
        <begin position="28"/>
        <end position="254"/>
    </location>
</feature>
<dbReference type="PANTHER" id="PTHR10534:SF2">
    <property type="entry name" value="PYRIDOXAL KINASE"/>
    <property type="match status" value="1"/>
</dbReference>
<evidence type="ECO:0000256" key="5">
    <source>
        <dbReference type="ARBA" id="ARBA00022840"/>
    </source>
</evidence>
<dbReference type="EMBL" id="AZGI01000081">
    <property type="protein sequence ID" value="KRM37483.1"/>
    <property type="molecule type" value="Genomic_DNA"/>
</dbReference>
<dbReference type="Proteomes" id="UP000051223">
    <property type="component" value="Unassembled WGS sequence"/>
</dbReference>
<dbReference type="eggNOG" id="COG2240">
    <property type="taxonomic scope" value="Bacteria"/>
</dbReference>
<evidence type="ECO:0000256" key="3">
    <source>
        <dbReference type="ARBA" id="ARBA00022741"/>
    </source>
</evidence>
<proteinExistence type="predicted"/>
<dbReference type="EC" id="2.7.1.35" evidence="1"/>
<dbReference type="Gene3D" id="3.40.1190.20">
    <property type="match status" value="1"/>
</dbReference>
<dbReference type="InterPro" id="IPR004625">
    <property type="entry name" value="PyrdxlKinase"/>
</dbReference>
<keyword evidence="8" id="KW-1185">Reference proteome</keyword>
<dbReference type="InterPro" id="IPR029056">
    <property type="entry name" value="Ribokinase-like"/>
</dbReference>
<dbReference type="CDD" id="cd01173">
    <property type="entry name" value="pyridoxal_pyridoxamine_kinase"/>
    <property type="match status" value="1"/>
</dbReference>
<evidence type="ECO:0000259" key="6">
    <source>
        <dbReference type="Pfam" id="PF08543"/>
    </source>
</evidence>
<evidence type="ECO:0000256" key="4">
    <source>
        <dbReference type="ARBA" id="ARBA00022777"/>
    </source>
</evidence>
<evidence type="ECO:0000256" key="2">
    <source>
        <dbReference type="ARBA" id="ARBA00022679"/>
    </source>
</evidence>
<dbReference type="PANTHER" id="PTHR10534">
    <property type="entry name" value="PYRIDOXAL KINASE"/>
    <property type="match status" value="1"/>
</dbReference>
<evidence type="ECO:0000256" key="1">
    <source>
        <dbReference type="ARBA" id="ARBA00012104"/>
    </source>
</evidence>
<name>A0A0R1YCB2_9LACO</name>
<dbReference type="GO" id="GO:0008478">
    <property type="term" value="F:pyridoxal kinase activity"/>
    <property type="evidence" value="ECO:0007669"/>
    <property type="project" value="UniProtKB-EC"/>
</dbReference>
<keyword evidence="4 7" id="KW-0418">Kinase</keyword>
<dbReference type="PATRIC" id="fig|1423754.3.peg.141"/>
<dbReference type="RefSeq" id="WP_025081162.1">
    <property type="nucleotide sequence ID" value="NZ_AZGI01000081.1"/>
</dbReference>
<dbReference type="SUPFAM" id="SSF53613">
    <property type="entry name" value="Ribokinase-like"/>
    <property type="match status" value="1"/>
</dbReference>
<keyword evidence="2" id="KW-0808">Transferase</keyword>
<dbReference type="GO" id="GO:0005524">
    <property type="term" value="F:ATP binding"/>
    <property type="evidence" value="ECO:0007669"/>
    <property type="project" value="UniProtKB-KW"/>
</dbReference>
<gene>
    <name evidence="7" type="ORF">FC39_GL000132</name>
</gene>
<dbReference type="InterPro" id="IPR013749">
    <property type="entry name" value="PM/HMP-P_kinase-1"/>
</dbReference>
<evidence type="ECO:0000313" key="8">
    <source>
        <dbReference type="Proteomes" id="UP000051223"/>
    </source>
</evidence>